<sequence length="390" mass="41433">MNGLGRSEMELLASASASSSTSTTSTSPDSPPNTLKFGQKIYFEHVGPQHLKSATGSSSSSPPVTGTPAPAMSKKVRGGGVVQGRQPSRCQVEGCEADLSDVKAYYSRHKVCATHSKSPVVIVAGLEQRFCQQCSRFHRLPEFDQGKRSCRRRLAGHNERRRKPPPGSLLSNRYGSLSSSIFENNGRSGSFLVDFTAYPNLTGGAWPNTRSSDRGWDNQSTASGKLLQSHWLNGSENPTSDLVLQGSVARGANYSGPGIIPSGNCFSGVSDSSGALSLLSNESWGSRNQSSSLGVNGLVNTDGGHTVQPSGSHAAPVNHYSGSLWGFKGNEASSSSHAIPPDLGLGHISQHAVNQYSAELGMAQHSGRQYMELEHSKGYDSSVQNVHWTL</sequence>
<dbReference type="InterPro" id="IPR036893">
    <property type="entry name" value="SBP_sf"/>
</dbReference>
<evidence type="ECO:0000256" key="5">
    <source>
        <dbReference type="ARBA" id="ARBA00023015"/>
    </source>
</evidence>
<evidence type="ECO:0000256" key="3">
    <source>
        <dbReference type="ARBA" id="ARBA00022771"/>
    </source>
</evidence>
<keyword evidence="8" id="KW-0539">Nucleus</keyword>
<evidence type="ECO:0000256" key="11">
    <source>
        <dbReference type="SAM" id="MobiDB-lite"/>
    </source>
</evidence>
<feature type="domain" description="SBP-type" evidence="12">
    <location>
        <begin position="87"/>
        <end position="164"/>
    </location>
</feature>
<protein>
    <submittedName>
        <fullName evidence="13">SBP-box 9</fullName>
    </submittedName>
    <submittedName>
        <fullName evidence="14">Squamosa promoter binding protein NtabSPL9a</fullName>
    </submittedName>
</protein>
<evidence type="ECO:0000256" key="10">
    <source>
        <dbReference type="PROSITE-ProRule" id="PRU00470"/>
    </source>
</evidence>
<dbReference type="Gene3D" id="4.10.1100.10">
    <property type="entry name" value="Transcription factor, SBP-box domain"/>
    <property type="match status" value="1"/>
</dbReference>
<dbReference type="PANTHER" id="PTHR31251">
    <property type="entry name" value="SQUAMOSA PROMOTER-BINDING-LIKE PROTEIN 4"/>
    <property type="match status" value="1"/>
</dbReference>
<dbReference type="PROSITE" id="PS51141">
    <property type="entry name" value="ZF_SBP"/>
    <property type="match status" value="1"/>
</dbReference>
<evidence type="ECO:0000256" key="1">
    <source>
        <dbReference type="ARBA" id="ARBA00004123"/>
    </source>
</evidence>
<feature type="compositionally biased region" description="Low complexity" evidence="11">
    <location>
        <begin position="53"/>
        <end position="71"/>
    </location>
</feature>
<feature type="region of interest" description="Disordered" evidence="11">
    <location>
        <begin position="153"/>
        <end position="172"/>
    </location>
</feature>
<dbReference type="EMBL" id="LC073298">
    <property type="protein sequence ID" value="BAU51041.1"/>
    <property type="molecule type" value="mRNA"/>
</dbReference>
<feature type="region of interest" description="Disordered" evidence="11">
    <location>
        <begin position="1"/>
        <end position="86"/>
    </location>
</feature>
<dbReference type="GO" id="GO:0008270">
    <property type="term" value="F:zinc ion binding"/>
    <property type="evidence" value="ECO:0007669"/>
    <property type="project" value="UniProtKB-KW"/>
</dbReference>
<dbReference type="InterPro" id="IPR044817">
    <property type="entry name" value="SBP-like"/>
</dbReference>
<reference evidence="13" key="1">
    <citation type="journal article" date="2015" name="Sci. China Life Sci.">
        <title>The role of miR156 in developmental transitions in Nicotiana tabacum.</title>
        <authorList>
            <person name="Zhang T."/>
            <person name="Wang J."/>
            <person name="Zhou C."/>
        </authorList>
    </citation>
    <scope>NUCLEOTIDE SEQUENCE</scope>
</reference>
<dbReference type="GO" id="GO:0005634">
    <property type="term" value="C:nucleus"/>
    <property type="evidence" value="ECO:0007669"/>
    <property type="project" value="UniProtKB-SubCell"/>
</dbReference>
<dbReference type="InterPro" id="IPR004333">
    <property type="entry name" value="SBP_dom"/>
</dbReference>
<evidence type="ECO:0000256" key="7">
    <source>
        <dbReference type="ARBA" id="ARBA00023163"/>
    </source>
</evidence>
<dbReference type="GO" id="GO:0003677">
    <property type="term" value="F:DNA binding"/>
    <property type="evidence" value="ECO:0007669"/>
    <property type="project" value="UniProtKB-KW"/>
</dbReference>
<feature type="compositionally biased region" description="Basic residues" evidence="11">
    <location>
        <begin position="153"/>
        <end position="164"/>
    </location>
</feature>
<gene>
    <name evidence="13" type="primary">SPL9</name>
    <name evidence="14" type="synonym">NtabSPL9a</name>
</gene>
<keyword evidence="7" id="KW-0804">Transcription</keyword>
<evidence type="ECO:0000313" key="13">
    <source>
        <dbReference type="EMBL" id="AJO69986.1"/>
    </source>
</evidence>
<evidence type="ECO:0000259" key="12">
    <source>
        <dbReference type="PROSITE" id="PS51141"/>
    </source>
</evidence>
<dbReference type="PANTHER" id="PTHR31251:SF201">
    <property type="entry name" value="SQUAMOSA PROMOTER-BINDING-LIKE PROTEIN 9"/>
    <property type="match status" value="1"/>
</dbReference>
<dbReference type="AlphaFoldDB" id="A0A0C5DNR1"/>
<feature type="compositionally biased region" description="Low complexity" evidence="11">
    <location>
        <begin position="13"/>
        <end position="27"/>
    </location>
</feature>
<dbReference type="EMBL" id="KP260636">
    <property type="protein sequence ID" value="AJO69986.1"/>
    <property type="molecule type" value="mRNA"/>
</dbReference>
<proteinExistence type="evidence at transcript level"/>
<keyword evidence="2" id="KW-0479">Metal-binding</keyword>
<accession>A0A0C5DNR1</accession>
<name>A0A0C5DNR1_TOBAC</name>
<evidence type="ECO:0000256" key="8">
    <source>
        <dbReference type="ARBA" id="ARBA00023242"/>
    </source>
</evidence>
<evidence type="ECO:0000256" key="9">
    <source>
        <dbReference type="ARBA" id="ARBA00056472"/>
    </source>
</evidence>
<keyword evidence="6" id="KW-0238">DNA-binding</keyword>
<keyword evidence="3 10" id="KW-0863">Zinc-finger</keyword>
<evidence type="ECO:0000256" key="4">
    <source>
        <dbReference type="ARBA" id="ARBA00022833"/>
    </source>
</evidence>
<dbReference type="Pfam" id="PF03110">
    <property type="entry name" value="SBP"/>
    <property type="match status" value="1"/>
</dbReference>
<dbReference type="SUPFAM" id="SSF103612">
    <property type="entry name" value="SBT domain"/>
    <property type="match status" value="1"/>
</dbReference>
<comment type="function">
    <text evidence="9">Probable transcriptional factor. Binds to the promoter of the SQUAMOSA gene.</text>
</comment>
<evidence type="ECO:0000256" key="6">
    <source>
        <dbReference type="ARBA" id="ARBA00023125"/>
    </source>
</evidence>
<evidence type="ECO:0000256" key="2">
    <source>
        <dbReference type="ARBA" id="ARBA00022723"/>
    </source>
</evidence>
<comment type="subcellular location">
    <subcellularLocation>
        <location evidence="1">Nucleus</location>
    </subcellularLocation>
</comment>
<dbReference type="FunFam" id="4.10.1100.10:FF:000001">
    <property type="entry name" value="Squamosa promoter-binding-like protein 14"/>
    <property type="match status" value="1"/>
</dbReference>
<evidence type="ECO:0000313" key="14">
    <source>
        <dbReference type="EMBL" id="BAU51041.1"/>
    </source>
</evidence>
<organism evidence="13">
    <name type="scientific">Nicotiana tabacum</name>
    <name type="common">Common tobacco</name>
    <dbReference type="NCBI Taxonomy" id="4097"/>
    <lineage>
        <taxon>Eukaryota</taxon>
        <taxon>Viridiplantae</taxon>
        <taxon>Streptophyta</taxon>
        <taxon>Embryophyta</taxon>
        <taxon>Tracheophyta</taxon>
        <taxon>Spermatophyta</taxon>
        <taxon>Magnoliopsida</taxon>
        <taxon>eudicotyledons</taxon>
        <taxon>Gunneridae</taxon>
        <taxon>Pentapetalae</taxon>
        <taxon>asterids</taxon>
        <taxon>lamiids</taxon>
        <taxon>Solanales</taxon>
        <taxon>Solanaceae</taxon>
        <taxon>Nicotianoideae</taxon>
        <taxon>Nicotianeae</taxon>
        <taxon>Nicotiana</taxon>
    </lineage>
</organism>
<keyword evidence="5" id="KW-0805">Transcription regulation</keyword>
<reference evidence="14" key="2">
    <citation type="journal article" date="2016" name="Dev. Genes Evol.">
        <title>Characterization and phylogenetic analysis of fifteen NtabSPL genes in Nicotiana tabacum L. cv. Qinyan95.</title>
        <authorList>
            <person name="Han Y.Y."/>
            <person name="Ma Y.Q."/>
            <person name="Li D.Z."/>
            <person name="Yao J.W."/>
            <person name="Xu Z.Q."/>
        </authorList>
    </citation>
    <scope>NUCLEOTIDE SEQUENCE</scope>
</reference>
<keyword evidence="4" id="KW-0862">Zinc</keyword>